<keyword evidence="2" id="KW-1185">Reference proteome</keyword>
<reference evidence="3" key="1">
    <citation type="submission" date="2017-02" db="UniProtKB">
        <authorList>
            <consortium name="WormBaseParasite"/>
        </authorList>
    </citation>
    <scope>IDENTIFICATION</scope>
</reference>
<sequence>MTTTTTGAQRLPAHDPLRRSTERYFTVLQRNPSAYVRFPASSQQLPSILVSRTTPLGTVIGQVQATAPAPHLIDYYLTEFRQVAIDWSCGPRSCDYEAVRWLDVDRKSGQLRMTRRPYLLDYMEEEGEAREWRVEITAIWNGFTASQMVIIRFDDGNEFAGIDGSVGERERNFERFFEFD</sequence>
<protein>
    <submittedName>
        <fullName evidence="3">Similar to</fullName>
    </submittedName>
</protein>
<accession>A0A0M3JFC2</accession>
<organism evidence="3">
    <name type="scientific">Anisakis simplex</name>
    <name type="common">Herring worm</name>
    <dbReference type="NCBI Taxonomy" id="6269"/>
    <lineage>
        <taxon>Eukaryota</taxon>
        <taxon>Metazoa</taxon>
        <taxon>Ecdysozoa</taxon>
        <taxon>Nematoda</taxon>
        <taxon>Chromadorea</taxon>
        <taxon>Rhabditida</taxon>
        <taxon>Spirurina</taxon>
        <taxon>Ascaridomorpha</taxon>
        <taxon>Ascaridoidea</taxon>
        <taxon>Anisakidae</taxon>
        <taxon>Anisakis</taxon>
        <taxon>Anisakis simplex complex</taxon>
    </lineage>
</organism>
<reference evidence="1 2" key="2">
    <citation type="submission" date="2018-11" db="EMBL/GenBank/DDBJ databases">
        <authorList>
            <consortium name="Pathogen Informatics"/>
        </authorList>
    </citation>
    <scope>NUCLEOTIDE SEQUENCE [LARGE SCALE GENOMIC DNA]</scope>
</reference>
<dbReference type="AlphaFoldDB" id="A0A0M3JFC2"/>
<evidence type="ECO:0000313" key="1">
    <source>
        <dbReference type="EMBL" id="VDK26531.1"/>
    </source>
</evidence>
<dbReference type="WBParaSite" id="ASIM_0000632201-mRNA-1">
    <property type="protein sequence ID" value="ASIM_0000632201-mRNA-1"/>
    <property type="gene ID" value="ASIM_0000632201"/>
</dbReference>
<proteinExistence type="predicted"/>
<evidence type="ECO:0000313" key="3">
    <source>
        <dbReference type="WBParaSite" id="ASIM_0000632201-mRNA-1"/>
    </source>
</evidence>
<dbReference type="Proteomes" id="UP000267096">
    <property type="component" value="Unassembled WGS sequence"/>
</dbReference>
<evidence type="ECO:0000313" key="2">
    <source>
        <dbReference type="Proteomes" id="UP000267096"/>
    </source>
</evidence>
<gene>
    <name evidence="1" type="ORF">ASIM_LOCUS6106</name>
</gene>
<dbReference type="CDD" id="cd11304">
    <property type="entry name" value="Cadherin_repeat"/>
    <property type="match status" value="1"/>
</dbReference>
<dbReference type="EMBL" id="UYRR01012832">
    <property type="protein sequence ID" value="VDK26531.1"/>
    <property type="molecule type" value="Genomic_DNA"/>
</dbReference>
<name>A0A0M3JFC2_ANISI</name>